<comment type="similarity">
    <text evidence="6">Belongs to the GcvP family. C-terminal subunit subfamily.</text>
</comment>
<dbReference type="InterPro" id="IPR015421">
    <property type="entry name" value="PyrdxlP-dep_Trfase_major"/>
</dbReference>
<dbReference type="Gene3D" id="6.20.440.10">
    <property type="match status" value="1"/>
</dbReference>
<dbReference type="GO" id="GO:0004375">
    <property type="term" value="F:glycine dehydrogenase (decarboxylating) activity"/>
    <property type="evidence" value="ECO:0007669"/>
    <property type="project" value="UniProtKB-EC"/>
</dbReference>
<evidence type="ECO:0000313" key="10">
    <source>
        <dbReference type="Proteomes" id="UP000217785"/>
    </source>
</evidence>
<comment type="subunit">
    <text evidence="6">The glycine cleavage system is composed of four proteins: P, T, L and H. In this organism, the P 'protein' is a heterodimer of two subunits.</text>
</comment>
<dbReference type="CDD" id="cd00613">
    <property type="entry name" value="GDC-P"/>
    <property type="match status" value="1"/>
</dbReference>
<dbReference type="GO" id="GO:0005960">
    <property type="term" value="C:glycine cleavage complex"/>
    <property type="evidence" value="ECO:0007669"/>
    <property type="project" value="TreeGrafter"/>
</dbReference>
<dbReference type="GO" id="GO:0019464">
    <property type="term" value="P:glycine decarboxylation via glycine cleavage system"/>
    <property type="evidence" value="ECO:0007669"/>
    <property type="project" value="UniProtKB-UniRule"/>
</dbReference>
<dbReference type="Gene3D" id="3.40.640.10">
    <property type="entry name" value="Type I PLP-dependent aspartate aminotransferase-like (Major domain)"/>
    <property type="match status" value="1"/>
</dbReference>
<evidence type="ECO:0000313" key="9">
    <source>
        <dbReference type="EMBL" id="GAX90891.1"/>
    </source>
</evidence>
<evidence type="ECO:0000259" key="8">
    <source>
        <dbReference type="Pfam" id="PF21478"/>
    </source>
</evidence>
<comment type="caution">
    <text evidence="9">The sequence shown here is derived from an EMBL/GenBank/DDBJ whole genome shotgun (WGS) entry which is preliminary data.</text>
</comment>
<accession>A0A292YPQ3</accession>
<evidence type="ECO:0000256" key="1">
    <source>
        <dbReference type="ARBA" id="ARBA00001933"/>
    </source>
</evidence>
<gene>
    <name evidence="6" type="primary">gcvPB</name>
    <name evidence="9" type="ORF">EFBL_2533</name>
</gene>
<evidence type="ECO:0000256" key="6">
    <source>
        <dbReference type="HAMAP-Rule" id="MF_00713"/>
    </source>
</evidence>
<feature type="domain" description="Glycine dehydrogenase C-terminal" evidence="8">
    <location>
        <begin position="353"/>
        <end position="465"/>
    </location>
</feature>
<dbReference type="PANTHER" id="PTHR11773">
    <property type="entry name" value="GLYCINE DEHYDROGENASE, DECARBOXYLATING"/>
    <property type="match status" value="1"/>
</dbReference>
<sequence>MRQEKDQPLIFELSRPGRVACSLPACDVPEQSIEELIPGDYVRKEPAELPEVSEVDLIRHFTDLSRRNYGVDNGFYPLGSCTMKYNPKRNERMARLTGFAQIHPYQPEDTVQGALELLYKLQTELEEITGMDRVSLQPAAGAQGEWTGLMMIRAYHEARGEKRTKVIVPDTAHGTNPASATVAGYDTITIKSNERGNVDLESLRQVVGPDTAALMLTNPSTLGLFEEDIVEIAKIVHEAGGLLYYDGANANAILGYARPGDMGFDVVHLNLHKTFSTPHGGGGPGAGPVGVKKELIPFLPVPVVDYKDGKYVLDYDRPQSIGKVKGFYGNFGVLVRAYSYIRTMGPDGLKRVTEDAVLNANYIMEKLRPYFELPYDRVCKHEFVMSGKRQKANGVKTLDIAKRLLDFGFHPPTIYFPLNVEEAIMVEPTETENIDTLNRFIDAMIQIAKEAEENPDAVKSAPHNTVVNRLDETTAARNPILRYEK</sequence>
<dbReference type="PANTHER" id="PTHR11773:SF1">
    <property type="entry name" value="GLYCINE DEHYDROGENASE (DECARBOXYLATING), MITOCHONDRIAL"/>
    <property type="match status" value="1"/>
</dbReference>
<evidence type="ECO:0000256" key="5">
    <source>
        <dbReference type="ARBA" id="ARBA00049026"/>
    </source>
</evidence>
<reference evidence="10" key="1">
    <citation type="submission" date="2017-07" db="EMBL/GenBank/DDBJ databases">
        <title>Draft genome sequence of Effusibacillus lacus strain skLN1.</title>
        <authorList>
            <person name="Watanabe M."/>
            <person name="Kojima H."/>
            <person name="Fukui M."/>
        </authorList>
    </citation>
    <scope>NUCLEOTIDE SEQUENCE [LARGE SCALE GENOMIC DNA]</scope>
    <source>
        <strain evidence="10">skLN1</strain>
    </source>
</reference>
<name>A0A292YPQ3_9BACL</name>
<dbReference type="GO" id="GO:0030170">
    <property type="term" value="F:pyridoxal phosphate binding"/>
    <property type="evidence" value="ECO:0007669"/>
    <property type="project" value="TreeGrafter"/>
</dbReference>
<feature type="modified residue" description="N6-(pyridoxal phosphate)lysine" evidence="6">
    <location>
        <position position="273"/>
    </location>
</feature>
<dbReference type="HAMAP" id="MF_00713">
    <property type="entry name" value="GcvPB"/>
    <property type="match status" value="1"/>
</dbReference>
<dbReference type="FunFam" id="3.40.640.10:FF:000034">
    <property type="entry name" value="Probable glycine dehydrogenase (decarboxylating) subunit 2"/>
    <property type="match status" value="1"/>
</dbReference>
<dbReference type="SUPFAM" id="SSF53383">
    <property type="entry name" value="PLP-dependent transferases"/>
    <property type="match status" value="1"/>
</dbReference>
<dbReference type="RefSeq" id="WP_096182615.1">
    <property type="nucleotide sequence ID" value="NZ_BDUF01000068.1"/>
</dbReference>
<feature type="domain" description="Glycine cleavage system P-protein N-terminal" evidence="7">
    <location>
        <begin position="33"/>
        <end position="300"/>
    </location>
</feature>
<dbReference type="AlphaFoldDB" id="A0A292YPQ3"/>
<keyword evidence="3 6" id="KW-0663">Pyridoxal phosphate</keyword>
<dbReference type="InterPro" id="IPR023012">
    <property type="entry name" value="GcvPB"/>
</dbReference>
<dbReference type="EMBL" id="BDUF01000068">
    <property type="protein sequence ID" value="GAX90891.1"/>
    <property type="molecule type" value="Genomic_DNA"/>
</dbReference>
<dbReference type="Proteomes" id="UP000217785">
    <property type="component" value="Unassembled WGS sequence"/>
</dbReference>
<dbReference type="InterPro" id="IPR049315">
    <property type="entry name" value="GDC-P_N"/>
</dbReference>
<dbReference type="InterPro" id="IPR049316">
    <property type="entry name" value="GDC-P_C"/>
</dbReference>
<dbReference type="NCBIfam" id="NF003346">
    <property type="entry name" value="PRK04366.1"/>
    <property type="match status" value="1"/>
</dbReference>
<protein>
    <recommendedName>
        <fullName evidence="6">Probable glycine dehydrogenase (decarboxylating) subunit 2</fullName>
        <ecNumber evidence="6">1.4.4.2</ecNumber>
    </recommendedName>
    <alternativeName>
        <fullName evidence="6">Glycine cleavage system P-protein subunit 2</fullName>
    </alternativeName>
    <alternativeName>
        <fullName evidence="6">Glycine decarboxylase subunit 2</fullName>
    </alternativeName>
    <alternativeName>
        <fullName evidence="6">Glycine dehydrogenase (aminomethyl-transferring) subunit 2</fullName>
    </alternativeName>
</protein>
<evidence type="ECO:0000259" key="7">
    <source>
        <dbReference type="Pfam" id="PF02347"/>
    </source>
</evidence>
<dbReference type="InterPro" id="IPR015424">
    <property type="entry name" value="PyrdxlP-dep_Trfase"/>
</dbReference>
<comment type="cofactor">
    <cofactor evidence="1 6">
        <name>pyridoxal 5'-phosphate</name>
        <dbReference type="ChEBI" id="CHEBI:597326"/>
    </cofactor>
</comment>
<dbReference type="GO" id="GO:0005829">
    <property type="term" value="C:cytosol"/>
    <property type="evidence" value="ECO:0007669"/>
    <property type="project" value="TreeGrafter"/>
</dbReference>
<keyword evidence="10" id="KW-1185">Reference proteome</keyword>
<dbReference type="Pfam" id="PF02347">
    <property type="entry name" value="GDC-P"/>
    <property type="match status" value="1"/>
</dbReference>
<comment type="function">
    <text evidence="2 6">The glycine cleavage system catalyzes the degradation of glycine. The P protein binds the alpha-amino group of glycine through its pyridoxal phosphate cofactor; CO(2) is released and the remaining methylamine moiety is then transferred to the lipoamide cofactor of the H protein.</text>
</comment>
<dbReference type="GO" id="GO:0016594">
    <property type="term" value="F:glycine binding"/>
    <property type="evidence" value="ECO:0007669"/>
    <property type="project" value="TreeGrafter"/>
</dbReference>
<dbReference type="InterPro" id="IPR015422">
    <property type="entry name" value="PyrdxlP-dep_Trfase_small"/>
</dbReference>
<dbReference type="Pfam" id="PF21478">
    <property type="entry name" value="GcvP2_C"/>
    <property type="match status" value="1"/>
</dbReference>
<proteinExistence type="inferred from homology"/>
<dbReference type="Gene3D" id="3.90.1150.10">
    <property type="entry name" value="Aspartate Aminotransferase, domain 1"/>
    <property type="match status" value="1"/>
</dbReference>
<organism evidence="9 10">
    <name type="scientific">Effusibacillus lacus</name>
    <dbReference type="NCBI Taxonomy" id="1348429"/>
    <lineage>
        <taxon>Bacteria</taxon>
        <taxon>Bacillati</taxon>
        <taxon>Bacillota</taxon>
        <taxon>Bacilli</taxon>
        <taxon>Bacillales</taxon>
        <taxon>Alicyclobacillaceae</taxon>
        <taxon>Effusibacillus</taxon>
    </lineage>
</organism>
<comment type="catalytic activity">
    <reaction evidence="5 6">
        <text>N(6)-[(R)-lipoyl]-L-lysyl-[glycine-cleavage complex H protein] + glycine + H(+) = N(6)-[(R)-S(8)-aminomethyldihydrolipoyl]-L-lysyl-[glycine-cleavage complex H protein] + CO2</text>
        <dbReference type="Rhea" id="RHEA:24304"/>
        <dbReference type="Rhea" id="RHEA-COMP:10494"/>
        <dbReference type="Rhea" id="RHEA-COMP:10495"/>
        <dbReference type="ChEBI" id="CHEBI:15378"/>
        <dbReference type="ChEBI" id="CHEBI:16526"/>
        <dbReference type="ChEBI" id="CHEBI:57305"/>
        <dbReference type="ChEBI" id="CHEBI:83099"/>
        <dbReference type="ChEBI" id="CHEBI:83143"/>
        <dbReference type="EC" id="1.4.4.2"/>
    </reaction>
</comment>
<evidence type="ECO:0000256" key="3">
    <source>
        <dbReference type="ARBA" id="ARBA00022898"/>
    </source>
</evidence>
<evidence type="ECO:0000256" key="2">
    <source>
        <dbReference type="ARBA" id="ARBA00003788"/>
    </source>
</evidence>
<dbReference type="EC" id="1.4.4.2" evidence="6"/>
<evidence type="ECO:0000256" key="4">
    <source>
        <dbReference type="ARBA" id="ARBA00023002"/>
    </source>
</evidence>
<keyword evidence="4 6" id="KW-0560">Oxidoreductase</keyword>
<dbReference type="FunFam" id="3.90.1150.10:FF:000014">
    <property type="entry name" value="Probable glycine dehydrogenase (decarboxylating) subunit 2"/>
    <property type="match status" value="1"/>
</dbReference>
<dbReference type="OrthoDB" id="9801272at2"/>
<dbReference type="InterPro" id="IPR020581">
    <property type="entry name" value="GDC_P"/>
</dbReference>